<organism evidence="2 3">
    <name type="scientific">Ameca splendens</name>
    <dbReference type="NCBI Taxonomy" id="208324"/>
    <lineage>
        <taxon>Eukaryota</taxon>
        <taxon>Metazoa</taxon>
        <taxon>Chordata</taxon>
        <taxon>Craniata</taxon>
        <taxon>Vertebrata</taxon>
        <taxon>Euteleostomi</taxon>
        <taxon>Actinopterygii</taxon>
        <taxon>Neopterygii</taxon>
        <taxon>Teleostei</taxon>
        <taxon>Neoteleostei</taxon>
        <taxon>Acanthomorphata</taxon>
        <taxon>Ovalentaria</taxon>
        <taxon>Atherinomorphae</taxon>
        <taxon>Cyprinodontiformes</taxon>
        <taxon>Goodeidae</taxon>
        <taxon>Ameca</taxon>
    </lineage>
</organism>
<evidence type="ECO:0000256" key="1">
    <source>
        <dbReference type="SAM" id="Phobius"/>
    </source>
</evidence>
<keyword evidence="3" id="KW-1185">Reference proteome</keyword>
<dbReference type="Proteomes" id="UP001469553">
    <property type="component" value="Unassembled WGS sequence"/>
</dbReference>
<feature type="transmembrane region" description="Helical" evidence="1">
    <location>
        <begin position="75"/>
        <end position="94"/>
    </location>
</feature>
<name>A0ABV0Y875_9TELE</name>
<reference evidence="2 3" key="1">
    <citation type="submission" date="2021-06" db="EMBL/GenBank/DDBJ databases">
        <authorList>
            <person name="Palmer J.M."/>
        </authorList>
    </citation>
    <scope>NUCLEOTIDE SEQUENCE [LARGE SCALE GENOMIC DNA]</scope>
    <source>
        <strain evidence="2 3">AS_MEX2019</strain>
        <tissue evidence="2">Muscle</tissue>
    </source>
</reference>
<evidence type="ECO:0000313" key="2">
    <source>
        <dbReference type="EMBL" id="MEQ2289992.1"/>
    </source>
</evidence>
<dbReference type="EMBL" id="JAHRIP010026229">
    <property type="protein sequence ID" value="MEQ2289992.1"/>
    <property type="molecule type" value="Genomic_DNA"/>
</dbReference>
<keyword evidence="1" id="KW-0812">Transmembrane</keyword>
<accession>A0ABV0Y875</accession>
<keyword evidence="1" id="KW-0472">Membrane</keyword>
<protein>
    <submittedName>
        <fullName evidence="2">Uncharacterized protein</fullName>
    </submittedName>
</protein>
<proteinExistence type="predicted"/>
<comment type="caution">
    <text evidence="2">The sequence shown here is derived from an EMBL/GenBank/DDBJ whole genome shotgun (WGS) entry which is preliminary data.</text>
</comment>
<sequence>MTGVFDTSEKPEKNIWYRNLCLQLQILDFPCSSRWGLHTLQQGFCTAPPYKASPDPSGFEAVAGQYGLMFPPPCFIVGMVFLGMYSSFFLLLEFRPKSVIYVSSDHKTFSHSSFGSSRWSVATFSEPGHAGLSRRTLNMLQYFNP</sequence>
<evidence type="ECO:0000313" key="3">
    <source>
        <dbReference type="Proteomes" id="UP001469553"/>
    </source>
</evidence>
<keyword evidence="1" id="KW-1133">Transmembrane helix</keyword>
<gene>
    <name evidence="2" type="ORF">AMECASPLE_038792</name>
</gene>